<feature type="transmembrane region" description="Helical" evidence="2">
    <location>
        <begin position="230"/>
        <end position="252"/>
    </location>
</feature>
<keyword evidence="2" id="KW-0812">Transmembrane</keyword>
<evidence type="ECO:0000313" key="3">
    <source>
        <dbReference type="EMBL" id="PHH71044.1"/>
    </source>
</evidence>
<feature type="transmembrane region" description="Helical" evidence="2">
    <location>
        <begin position="12"/>
        <end position="34"/>
    </location>
</feature>
<keyword evidence="2" id="KW-1133">Transmembrane helix</keyword>
<organism evidence="3 4">
    <name type="scientific">Ophiocordyceps camponoti-rufipedis</name>
    <dbReference type="NCBI Taxonomy" id="2004952"/>
    <lineage>
        <taxon>Eukaryota</taxon>
        <taxon>Fungi</taxon>
        <taxon>Dikarya</taxon>
        <taxon>Ascomycota</taxon>
        <taxon>Pezizomycotina</taxon>
        <taxon>Sordariomycetes</taxon>
        <taxon>Hypocreomycetidae</taxon>
        <taxon>Hypocreales</taxon>
        <taxon>Ophiocordycipitaceae</taxon>
        <taxon>Ophiocordyceps</taxon>
    </lineage>
</organism>
<accession>A0A2C5YVI0</accession>
<protein>
    <submittedName>
        <fullName evidence="3">Uncharacterized protein</fullName>
    </submittedName>
</protein>
<evidence type="ECO:0000256" key="2">
    <source>
        <dbReference type="SAM" id="Phobius"/>
    </source>
</evidence>
<feature type="transmembrane region" description="Helical" evidence="2">
    <location>
        <begin position="272"/>
        <end position="296"/>
    </location>
</feature>
<feature type="transmembrane region" description="Helical" evidence="2">
    <location>
        <begin position="46"/>
        <end position="64"/>
    </location>
</feature>
<comment type="caution">
    <text evidence="3">The sequence shown here is derived from an EMBL/GenBank/DDBJ whole genome shotgun (WGS) entry which is preliminary data.</text>
</comment>
<name>A0A2C5YVI0_9HYPO</name>
<keyword evidence="4" id="KW-1185">Reference proteome</keyword>
<feature type="compositionally biased region" description="Polar residues" evidence="1">
    <location>
        <begin position="383"/>
        <end position="399"/>
    </location>
</feature>
<feature type="compositionally biased region" description="Low complexity" evidence="1">
    <location>
        <begin position="330"/>
        <end position="348"/>
    </location>
</feature>
<feature type="transmembrane region" description="Helical" evidence="2">
    <location>
        <begin position="108"/>
        <end position="126"/>
    </location>
</feature>
<proteinExistence type="predicted"/>
<reference evidence="3 4" key="1">
    <citation type="submission" date="2017-06" db="EMBL/GenBank/DDBJ databases">
        <title>Ant-infecting Ophiocordyceps genomes reveal a high diversity of potential behavioral manipulation genes and a possible major role for enterotoxins.</title>
        <authorList>
            <person name="De Bekker C."/>
            <person name="Evans H.C."/>
            <person name="Brachmann A."/>
            <person name="Hughes D.P."/>
        </authorList>
    </citation>
    <scope>NUCLEOTIDE SEQUENCE [LARGE SCALE GENOMIC DNA]</scope>
    <source>
        <strain evidence="3 4">Map16</strain>
    </source>
</reference>
<dbReference type="OrthoDB" id="5217806at2759"/>
<dbReference type="STRING" id="2004952.A0A2C5YVI0"/>
<keyword evidence="2" id="KW-0472">Membrane</keyword>
<evidence type="ECO:0000256" key="1">
    <source>
        <dbReference type="SAM" id="MobiDB-lite"/>
    </source>
</evidence>
<feature type="transmembrane region" description="Helical" evidence="2">
    <location>
        <begin position="199"/>
        <end position="218"/>
    </location>
</feature>
<sequence>MGRHPSALDFAAAALLLVTAVASFVLVLCALCLARRRGDAARSWIVFYRAALAFFLFAIVLSFAKHLLAIVYREFHDASFQANASAVLSGLLQAQVETNVIGALFHELALIFCLVALSGLATGIAVADSGKPSSLERIIRLASYAVGALLVILDVVGFALSEKFFAVVYARQDMHQQGLDAPESIWQALRANDVTLPMLIIQQIFAIAISARFTFVAFRTRSKQRLKTPIRYLGLCILLLDLKTSYDVSFYGQYHPPDRHQHADLTTSLPKPYFVIVNILLSIWPVFFVLVALLVLSVKKQRGLWAADHPLTVRTGPDMPLQTPWGYNYSPQSQQPLHPGPQQLHHPTGPAPPAPYGHQHSPDGRYAHFRQGASSPPPPQWHAASSPQQQPGYNMTGSLPSPPPPPPAHSEAMGLYHQADGMPPQVVPLPYDEKT</sequence>
<dbReference type="Proteomes" id="UP000226431">
    <property type="component" value="Unassembled WGS sequence"/>
</dbReference>
<feature type="transmembrane region" description="Helical" evidence="2">
    <location>
        <begin position="138"/>
        <end position="160"/>
    </location>
</feature>
<evidence type="ECO:0000313" key="4">
    <source>
        <dbReference type="Proteomes" id="UP000226431"/>
    </source>
</evidence>
<gene>
    <name evidence="3" type="ORF">CDD80_5555</name>
</gene>
<dbReference type="EMBL" id="NJES01000556">
    <property type="protein sequence ID" value="PHH71044.1"/>
    <property type="molecule type" value="Genomic_DNA"/>
</dbReference>
<feature type="region of interest" description="Disordered" evidence="1">
    <location>
        <begin position="323"/>
        <end position="435"/>
    </location>
</feature>
<dbReference type="AlphaFoldDB" id="A0A2C5YVI0"/>